<dbReference type="InterPro" id="IPR052350">
    <property type="entry name" value="Metallo-dep_Lactonases"/>
</dbReference>
<keyword evidence="4" id="KW-1185">Reference proteome</keyword>
<evidence type="ECO:0000259" key="2">
    <source>
        <dbReference type="Pfam" id="PF04909"/>
    </source>
</evidence>
<dbReference type="InterPro" id="IPR006680">
    <property type="entry name" value="Amidohydro-rel"/>
</dbReference>
<dbReference type="Proteomes" id="UP000294689">
    <property type="component" value="Unassembled WGS sequence"/>
</dbReference>
<sequence length="276" mass="32124">MKIDAHQHFWYFNPQRDAWITDDMRVLKRDFLPEDLQPLLKQHQFDGCVAVQADTSEKETEFLLNLAEQHPFIKGVVGWLDLCSDAIDERLAHFSTYKNLKGLRHIVQAEPNGYMLRKDFQRGISKLEKYNLTYDILIFPHQLEEAIALVNTFPNQKFILDHCAKPYIKDGKIKTWKRHIETLSGFENVACKVSGLTTEADWKHWDNTTIQPYLDVVFNAFGTKRTLFGSDWPVSVLAGTYAETVGLIEQYIAHFTETEQQQIMGLNAKTWYHLKD</sequence>
<name>A0A4R7PYK2_9FLAO</name>
<dbReference type="OrthoDB" id="5450317at2"/>
<reference evidence="3 4" key="1">
    <citation type="submission" date="2019-03" db="EMBL/GenBank/DDBJ databases">
        <title>Genomic Encyclopedia of Archaeal and Bacterial Type Strains, Phase II (KMG-II): from individual species to whole genera.</title>
        <authorList>
            <person name="Goeker M."/>
        </authorList>
    </citation>
    <scope>NUCLEOTIDE SEQUENCE [LARGE SCALE GENOMIC DNA]</scope>
    <source>
        <strain evidence="3 4">DSM 28135</strain>
    </source>
</reference>
<protein>
    <submittedName>
        <fullName evidence="3">L-fuconolactonase</fullName>
    </submittedName>
</protein>
<dbReference type="EMBL" id="SOBW01000008">
    <property type="protein sequence ID" value="TDU39492.1"/>
    <property type="molecule type" value="Genomic_DNA"/>
</dbReference>
<dbReference type="AlphaFoldDB" id="A0A4R7PYK2"/>
<gene>
    <name evidence="3" type="ORF">BXY82_1516</name>
</gene>
<comment type="caution">
    <text evidence="3">The sequence shown here is derived from an EMBL/GenBank/DDBJ whole genome shotgun (WGS) entry which is preliminary data.</text>
</comment>
<dbReference type="GO" id="GO:0016787">
    <property type="term" value="F:hydrolase activity"/>
    <property type="evidence" value="ECO:0007669"/>
    <property type="project" value="InterPro"/>
</dbReference>
<evidence type="ECO:0000256" key="1">
    <source>
        <dbReference type="ARBA" id="ARBA00038310"/>
    </source>
</evidence>
<dbReference type="RefSeq" id="WP_133757568.1">
    <property type="nucleotide sequence ID" value="NZ_SOBW01000008.1"/>
</dbReference>
<dbReference type="PANTHER" id="PTHR43569">
    <property type="entry name" value="AMIDOHYDROLASE"/>
    <property type="match status" value="1"/>
</dbReference>
<comment type="similarity">
    <text evidence="1">Belongs to the metallo-dependent hydrolases superfamily.</text>
</comment>
<dbReference type="PANTHER" id="PTHR43569:SF2">
    <property type="entry name" value="AMIDOHYDROLASE-RELATED DOMAIN-CONTAINING PROTEIN"/>
    <property type="match status" value="1"/>
</dbReference>
<dbReference type="Gene3D" id="3.20.20.140">
    <property type="entry name" value="Metal-dependent hydrolases"/>
    <property type="match status" value="1"/>
</dbReference>
<organism evidence="3 4">
    <name type="scientific">Gelidibacter sediminis</name>
    <dbReference type="NCBI Taxonomy" id="1608710"/>
    <lineage>
        <taxon>Bacteria</taxon>
        <taxon>Pseudomonadati</taxon>
        <taxon>Bacteroidota</taxon>
        <taxon>Flavobacteriia</taxon>
        <taxon>Flavobacteriales</taxon>
        <taxon>Flavobacteriaceae</taxon>
        <taxon>Gelidibacter</taxon>
    </lineage>
</organism>
<proteinExistence type="inferred from homology"/>
<dbReference type="SUPFAM" id="SSF51556">
    <property type="entry name" value="Metallo-dependent hydrolases"/>
    <property type="match status" value="1"/>
</dbReference>
<dbReference type="Pfam" id="PF04909">
    <property type="entry name" value="Amidohydro_2"/>
    <property type="match status" value="1"/>
</dbReference>
<evidence type="ECO:0000313" key="4">
    <source>
        <dbReference type="Proteomes" id="UP000294689"/>
    </source>
</evidence>
<dbReference type="InterPro" id="IPR032466">
    <property type="entry name" value="Metal_Hydrolase"/>
</dbReference>
<evidence type="ECO:0000313" key="3">
    <source>
        <dbReference type="EMBL" id="TDU39492.1"/>
    </source>
</evidence>
<accession>A0A4R7PYK2</accession>
<feature type="domain" description="Amidohydrolase-related" evidence="2">
    <location>
        <begin position="3"/>
        <end position="274"/>
    </location>
</feature>